<dbReference type="Gene3D" id="2.60.40.10">
    <property type="entry name" value="Immunoglobulins"/>
    <property type="match status" value="1"/>
</dbReference>
<dbReference type="InterPro" id="IPR011659">
    <property type="entry name" value="WD40"/>
</dbReference>
<dbReference type="InterPro" id="IPR006664">
    <property type="entry name" value="OMP_bac"/>
</dbReference>
<dbReference type="Proteomes" id="UP000644147">
    <property type="component" value="Unassembled WGS sequence"/>
</dbReference>
<dbReference type="PRINTS" id="PR01021">
    <property type="entry name" value="OMPADOMAIN"/>
</dbReference>
<dbReference type="PROSITE" id="PS51257">
    <property type="entry name" value="PROKAR_LIPOPROTEIN"/>
    <property type="match status" value="1"/>
</dbReference>
<keyword evidence="3" id="KW-0998">Cell outer membrane</keyword>
<feature type="signal peptide" evidence="5">
    <location>
        <begin position="1"/>
        <end position="22"/>
    </location>
</feature>
<dbReference type="SUPFAM" id="SSF48452">
    <property type="entry name" value="TPR-like"/>
    <property type="match status" value="1"/>
</dbReference>
<dbReference type="EMBL" id="JAEHFX010000005">
    <property type="protein sequence ID" value="MBK0403448.1"/>
    <property type="molecule type" value="Genomic_DNA"/>
</dbReference>
<dbReference type="Pfam" id="PF07676">
    <property type="entry name" value="PD40"/>
    <property type="match status" value="3"/>
</dbReference>
<evidence type="ECO:0000313" key="8">
    <source>
        <dbReference type="Proteomes" id="UP000644147"/>
    </source>
</evidence>
<keyword evidence="8" id="KW-1185">Reference proteome</keyword>
<dbReference type="SUPFAM" id="SSF82171">
    <property type="entry name" value="DPP6 N-terminal domain-like"/>
    <property type="match status" value="1"/>
</dbReference>
<dbReference type="InterPro" id="IPR013783">
    <property type="entry name" value="Ig-like_fold"/>
</dbReference>
<accession>A0ABS1C2B0</accession>
<dbReference type="RefSeq" id="WP_200506206.1">
    <property type="nucleotide sequence ID" value="NZ_JAEHFX010000005.1"/>
</dbReference>
<evidence type="ECO:0000259" key="6">
    <source>
        <dbReference type="PROSITE" id="PS51123"/>
    </source>
</evidence>
<dbReference type="CDD" id="cd07185">
    <property type="entry name" value="OmpA_C-like"/>
    <property type="match status" value="1"/>
</dbReference>
<dbReference type="InterPro" id="IPR050330">
    <property type="entry name" value="Bact_OuterMem_StrucFunc"/>
</dbReference>
<evidence type="ECO:0000256" key="1">
    <source>
        <dbReference type="ARBA" id="ARBA00004442"/>
    </source>
</evidence>
<evidence type="ECO:0000256" key="3">
    <source>
        <dbReference type="ARBA" id="ARBA00023237"/>
    </source>
</evidence>
<comment type="caution">
    <text evidence="7">The sequence shown here is derived from an EMBL/GenBank/DDBJ whole genome shotgun (WGS) entry which is preliminary data.</text>
</comment>
<evidence type="ECO:0000313" key="7">
    <source>
        <dbReference type="EMBL" id="MBK0403448.1"/>
    </source>
</evidence>
<keyword evidence="5" id="KW-0732">Signal</keyword>
<dbReference type="InterPro" id="IPR036737">
    <property type="entry name" value="OmpA-like_sf"/>
</dbReference>
<reference evidence="7 8" key="1">
    <citation type="submission" date="2020-12" db="EMBL/GenBank/DDBJ databases">
        <title>Bacterial novel species Adhaeribacter sp. BT258 isolated from soil.</title>
        <authorList>
            <person name="Jung H.-Y."/>
        </authorList>
    </citation>
    <scope>NUCLEOTIDE SEQUENCE [LARGE SCALE GENOMIC DNA]</scope>
    <source>
        <strain evidence="7 8">BT258</strain>
    </source>
</reference>
<keyword evidence="2 4" id="KW-0472">Membrane</keyword>
<dbReference type="InterPro" id="IPR006665">
    <property type="entry name" value="OmpA-like"/>
</dbReference>
<comment type="subcellular location">
    <subcellularLocation>
        <location evidence="1">Cell outer membrane</location>
    </subcellularLocation>
</comment>
<dbReference type="Pfam" id="PF00691">
    <property type="entry name" value="OmpA"/>
    <property type="match status" value="1"/>
</dbReference>
<dbReference type="PANTHER" id="PTHR30329">
    <property type="entry name" value="STATOR ELEMENT OF FLAGELLAR MOTOR COMPLEX"/>
    <property type="match status" value="1"/>
</dbReference>
<gene>
    <name evidence="7" type="ORF">I5M27_10660</name>
</gene>
<dbReference type="Gene3D" id="2.120.10.30">
    <property type="entry name" value="TolB, C-terminal domain"/>
    <property type="match status" value="1"/>
</dbReference>
<evidence type="ECO:0000256" key="2">
    <source>
        <dbReference type="ARBA" id="ARBA00023136"/>
    </source>
</evidence>
<dbReference type="SUPFAM" id="SSF49478">
    <property type="entry name" value="Cna protein B-type domain"/>
    <property type="match status" value="1"/>
</dbReference>
<feature type="chain" id="PRO_5047446695" evidence="5">
    <location>
        <begin position="23"/>
        <end position="642"/>
    </location>
</feature>
<dbReference type="SUPFAM" id="SSF103088">
    <property type="entry name" value="OmpA-like"/>
    <property type="match status" value="1"/>
</dbReference>
<dbReference type="InterPro" id="IPR011990">
    <property type="entry name" value="TPR-like_helical_dom_sf"/>
</dbReference>
<sequence>MKKIIVSCLVLSVAFTSSCSSSGSMSKADKKFAKAEYENAIELYQADIKNGKDLANANFKIAEAYRMSNRLPMAESYYKAALDAGSKREEAMFYYGMALKANGKYDEATAQISSYAAKGTKAPLVAQAKRETGNLKNVTQLASTPTYMIVTPVDAANSASSDYAPVLKGEELIFSSSRGDKKYAGNGEGFTDVFALKFDDAKTMTGGTARSFDPQINLGDTHDAAVTFSADGNTMIFARGNTGSKKGTLNVDLFISRFKNGVWSEPKMISVNDKAAWDSSPALSPDGKTLYFSSDRKKGGQGGNDIWKTTIDANGRFSAPVNLGPTINTAGNENFPFVAEDGTLYISSDGHAGLGMLDIFRIEKNQPVNLGSPINSNADDFSPYMTSATSGIFASNRAGGKGGDDIYMFAKQKPKLVSFFVDGSVNLKEDKKAAVPAANQKVVLKDNAGKTLQEAMTDAQGKFSFKLDTAASYAVVAERPNYITDRNAVVTAGKTPAQSQLTEEMTDIRLTTALTLDKIVVGKAFEVKDINYDYDKWDIREDAGVNLDSLVMFLNDNPKVTIELSSHTDSRGKDAYNMTLSQKRAEAAVDYIVSKGIDKSRITAKGYGESKLRNKCKNNVKCTEDEHAKNRRTEFKITKVAK</sequence>
<dbReference type="Gene3D" id="1.25.40.10">
    <property type="entry name" value="Tetratricopeptide repeat domain"/>
    <property type="match status" value="1"/>
</dbReference>
<organism evidence="7 8">
    <name type="scientific">Adhaeribacter terrigena</name>
    <dbReference type="NCBI Taxonomy" id="2793070"/>
    <lineage>
        <taxon>Bacteria</taxon>
        <taxon>Pseudomonadati</taxon>
        <taxon>Bacteroidota</taxon>
        <taxon>Cytophagia</taxon>
        <taxon>Cytophagales</taxon>
        <taxon>Hymenobacteraceae</taxon>
        <taxon>Adhaeribacter</taxon>
    </lineage>
</organism>
<name>A0ABS1C2B0_9BACT</name>
<proteinExistence type="predicted"/>
<dbReference type="InterPro" id="IPR011042">
    <property type="entry name" value="6-blade_b-propeller_TolB-like"/>
</dbReference>
<dbReference type="Gene3D" id="3.30.1330.60">
    <property type="entry name" value="OmpA-like domain"/>
    <property type="match status" value="1"/>
</dbReference>
<dbReference type="PANTHER" id="PTHR30329:SF21">
    <property type="entry name" value="LIPOPROTEIN YIAD-RELATED"/>
    <property type="match status" value="1"/>
</dbReference>
<dbReference type="PROSITE" id="PS51123">
    <property type="entry name" value="OMPA_2"/>
    <property type="match status" value="1"/>
</dbReference>
<protein>
    <submittedName>
        <fullName evidence="7">PD40 domain-containing protein</fullName>
    </submittedName>
</protein>
<feature type="domain" description="OmpA-like" evidence="6">
    <location>
        <begin position="521"/>
        <end position="641"/>
    </location>
</feature>
<evidence type="ECO:0000256" key="5">
    <source>
        <dbReference type="SAM" id="SignalP"/>
    </source>
</evidence>
<evidence type="ECO:0000256" key="4">
    <source>
        <dbReference type="PROSITE-ProRule" id="PRU00473"/>
    </source>
</evidence>